<comment type="function">
    <text evidence="3">Variable subunit of the ferredoxin-thioredoxin reductase (FTR), which catalyzes the two-electron reduction of thioredoxins by the electrons provided by reduced ferredoxin.</text>
</comment>
<keyword evidence="7" id="KW-1185">Reference proteome</keyword>
<feature type="domain" description="Ferredoxin thioredoxin reductase alpha chain" evidence="5">
    <location>
        <begin position="132"/>
        <end position="206"/>
    </location>
</feature>
<dbReference type="InterPro" id="IPR044166">
    <property type="entry name" value="FTRV"/>
</dbReference>
<dbReference type="AlphaFoldDB" id="A0A9P0Z9L6"/>
<dbReference type="OrthoDB" id="1916328at2759"/>
<reference evidence="6" key="1">
    <citation type="submission" date="2022-07" db="EMBL/GenBank/DDBJ databases">
        <authorList>
            <person name="Macas J."/>
            <person name="Novak P."/>
            <person name="Neumann P."/>
        </authorList>
    </citation>
    <scope>NUCLEOTIDE SEQUENCE</scope>
</reference>
<organism evidence="6 7">
    <name type="scientific">Cuscuta europaea</name>
    <name type="common">European dodder</name>
    <dbReference type="NCBI Taxonomy" id="41803"/>
    <lineage>
        <taxon>Eukaryota</taxon>
        <taxon>Viridiplantae</taxon>
        <taxon>Streptophyta</taxon>
        <taxon>Embryophyta</taxon>
        <taxon>Tracheophyta</taxon>
        <taxon>Spermatophyta</taxon>
        <taxon>Magnoliopsida</taxon>
        <taxon>eudicotyledons</taxon>
        <taxon>Gunneridae</taxon>
        <taxon>Pentapetalae</taxon>
        <taxon>asterids</taxon>
        <taxon>lamiids</taxon>
        <taxon>Solanales</taxon>
        <taxon>Convolvulaceae</taxon>
        <taxon>Cuscuteae</taxon>
        <taxon>Cuscuta</taxon>
        <taxon>Cuscuta subgen. Cuscuta</taxon>
    </lineage>
</organism>
<dbReference type="SUPFAM" id="SSF50090">
    <property type="entry name" value="Electron transport accessory proteins"/>
    <property type="match status" value="1"/>
</dbReference>
<evidence type="ECO:0000313" key="7">
    <source>
        <dbReference type="Proteomes" id="UP001152484"/>
    </source>
</evidence>
<evidence type="ECO:0000256" key="3">
    <source>
        <dbReference type="ARBA" id="ARBA00034474"/>
    </source>
</evidence>
<dbReference type="GO" id="GO:0015979">
    <property type="term" value="P:photosynthesis"/>
    <property type="evidence" value="ECO:0007669"/>
    <property type="project" value="InterPro"/>
</dbReference>
<dbReference type="GO" id="GO:0016491">
    <property type="term" value="F:oxidoreductase activity"/>
    <property type="evidence" value="ECO:0007669"/>
    <property type="project" value="UniProtKB-KW"/>
</dbReference>
<dbReference type="Gene3D" id="2.30.30.50">
    <property type="match status" value="1"/>
</dbReference>
<dbReference type="Proteomes" id="UP001152484">
    <property type="component" value="Unassembled WGS sequence"/>
</dbReference>
<dbReference type="Pfam" id="PF02941">
    <property type="entry name" value="FeThRed_A"/>
    <property type="match status" value="1"/>
</dbReference>
<sequence>MLENISFVNSSTPKLSLLKTSHVITSNRIVFSEAAMATTSSSPTASVLISSRTPSRTASVPISSRTPYMLISDTVLTSPHIIKFRTRNSPLLSVKCSSDSTTIVGESPSPAANSIRCDESLDESAAFAMSKIGSRIRVTVPLKVYHVPKMPEFELAGRTGVLKQYVAVHKGKEISANLPYKVEFVVEGLDGRKGPLKFFTHLREDEFEFLD</sequence>
<comment type="subunit">
    <text evidence="2">Heterodimer of subunit A (variable subunit) and subunit B (catalytic subunit). Heterodimeric FTR forms a complex with ferredoxin and thioredoxin.</text>
</comment>
<dbReference type="EMBL" id="CAMAPE010000027">
    <property type="protein sequence ID" value="CAH9091995.1"/>
    <property type="molecule type" value="Genomic_DNA"/>
</dbReference>
<evidence type="ECO:0000256" key="4">
    <source>
        <dbReference type="ARBA" id="ARBA00034490"/>
    </source>
</evidence>
<proteinExistence type="inferred from homology"/>
<dbReference type="PANTHER" id="PTHR46937">
    <property type="entry name" value="FERREDOXIN-THIOREDOXIN REDUCTASE, VARIABLE CHAIN"/>
    <property type="match status" value="1"/>
</dbReference>
<gene>
    <name evidence="6" type="ORF">CEURO_LOCUS11792</name>
</gene>
<keyword evidence="1" id="KW-0560">Oxidoreductase</keyword>
<dbReference type="PANTHER" id="PTHR46937:SF4">
    <property type="entry name" value="FERREDOXIN-THIOREDOXIN REDUCTASE SUBUNIT A1, CHLOROPLASTIC"/>
    <property type="match status" value="1"/>
</dbReference>
<name>A0A9P0Z9L6_CUSEU</name>
<protein>
    <recommendedName>
        <fullName evidence="5">Ferredoxin thioredoxin reductase alpha chain domain-containing protein</fullName>
    </recommendedName>
</protein>
<evidence type="ECO:0000256" key="1">
    <source>
        <dbReference type="ARBA" id="ARBA00023002"/>
    </source>
</evidence>
<evidence type="ECO:0000259" key="5">
    <source>
        <dbReference type="Pfam" id="PF02941"/>
    </source>
</evidence>
<comment type="similarity">
    <text evidence="4">Belongs to the ferredoxin thioredoxin reductase alpha subunit family.</text>
</comment>
<evidence type="ECO:0000256" key="2">
    <source>
        <dbReference type="ARBA" id="ARBA00026011"/>
    </source>
</evidence>
<accession>A0A9P0Z9L6</accession>
<comment type="caution">
    <text evidence="6">The sequence shown here is derived from an EMBL/GenBank/DDBJ whole genome shotgun (WGS) entry which is preliminary data.</text>
</comment>
<dbReference type="InterPro" id="IPR008990">
    <property type="entry name" value="Elect_transpt_acc-like_dom_sf"/>
</dbReference>
<evidence type="ECO:0000313" key="6">
    <source>
        <dbReference type="EMBL" id="CAH9091995.1"/>
    </source>
</evidence>
<dbReference type="InterPro" id="IPR004207">
    <property type="entry name" value="Fd_thioredoxin_Rdtase_alpha"/>
</dbReference>